<evidence type="ECO:0000256" key="1">
    <source>
        <dbReference type="ARBA" id="ARBA00004141"/>
    </source>
</evidence>
<dbReference type="EMBL" id="VLTO01000001">
    <property type="protein sequence ID" value="KAA0178395.1"/>
    <property type="molecule type" value="Genomic_DNA"/>
</dbReference>
<accession>A0A5A8DE31</accession>
<keyword evidence="4 6" id="KW-0472">Membrane</keyword>
<dbReference type="Proteomes" id="UP000325113">
    <property type="component" value="Unassembled WGS sequence"/>
</dbReference>
<evidence type="ECO:0000313" key="9">
    <source>
        <dbReference type="Proteomes" id="UP000322899"/>
    </source>
</evidence>
<feature type="transmembrane region" description="Helical" evidence="6">
    <location>
        <begin position="180"/>
        <end position="198"/>
    </location>
</feature>
<comment type="caution">
    <text evidence="7">The sequence shown here is derived from an EMBL/GenBank/DDBJ whole genome shotgun (WGS) entry which is preliminary data.</text>
</comment>
<dbReference type="InterPro" id="IPR050186">
    <property type="entry name" value="TPT_transporter"/>
</dbReference>
<feature type="transmembrane region" description="Helical" evidence="6">
    <location>
        <begin position="63"/>
        <end position="82"/>
    </location>
</feature>
<gene>
    <name evidence="8" type="ORF">FNF27_00244</name>
    <name evidence="7" type="ORF">FNF31_02807</name>
</gene>
<evidence type="ECO:0000313" key="8">
    <source>
        <dbReference type="EMBL" id="KAA0178395.1"/>
    </source>
</evidence>
<feature type="transmembrane region" description="Helical" evidence="6">
    <location>
        <begin position="30"/>
        <end position="51"/>
    </location>
</feature>
<evidence type="ECO:0008006" key="11">
    <source>
        <dbReference type="Google" id="ProtNLM"/>
    </source>
</evidence>
<organism evidence="7 10">
    <name type="scientific">Cafeteria roenbergensis</name>
    <name type="common">Marine flagellate</name>
    <dbReference type="NCBI Taxonomy" id="33653"/>
    <lineage>
        <taxon>Eukaryota</taxon>
        <taxon>Sar</taxon>
        <taxon>Stramenopiles</taxon>
        <taxon>Bigyra</taxon>
        <taxon>Opalozoa</taxon>
        <taxon>Bicosoecida</taxon>
        <taxon>Cafeteriaceae</taxon>
        <taxon>Cafeteria</taxon>
    </lineage>
</organism>
<protein>
    <recommendedName>
        <fullName evidence="11">Sugar phosphate transporter domain-containing protein</fullName>
    </recommendedName>
</protein>
<feature type="transmembrane region" description="Helical" evidence="6">
    <location>
        <begin position="102"/>
        <end position="123"/>
    </location>
</feature>
<feature type="transmembrane region" description="Helical" evidence="6">
    <location>
        <begin position="248"/>
        <end position="270"/>
    </location>
</feature>
<dbReference type="OrthoDB" id="417037at2759"/>
<sequence length="373" mass="39937">MGSDAALSKGSRQRGLWSLLTDLTPEQTRSLKICVAYATASITISMIYKAILSTWNFDAKFTLLTAQAALSLAFCIIVMEFWPETAADLHLRPFDMKVMRKSLPLGVLYVANIAVGWFGLQLVDVPMFLAIRRTATAFTLGSEFFMLGAVPSPLVQVGVLVIVLGTVIAGWETFNSDFVGYAYTLGNNVVTAVQLAFAKQFKEETGIQGFGLVYYNALTALPLAVLGAALRGEVAYVFEYEHVSDPRFIAAVFVASALGCFMTYIVLLCATVNSPTVTSVTGNIKDIATTFIGAALFPGFEATFLKVAGLLVSFSGSGMFTYAKLRSAADSQVHSEPPADVQAQGTASRQSKKQRSRLAGSGSSEESDDGSHA</sequence>
<proteinExistence type="predicted"/>
<evidence type="ECO:0000313" key="7">
    <source>
        <dbReference type="EMBL" id="KAA0163646.1"/>
    </source>
</evidence>
<evidence type="ECO:0000256" key="3">
    <source>
        <dbReference type="ARBA" id="ARBA00022989"/>
    </source>
</evidence>
<feature type="transmembrane region" description="Helical" evidence="6">
    <location>
        <begin position="144"/>
        <end position="168"/>
    </location>
</feature>
<evidence type="ECO:0000256" key="5">
    <source>
        <dbReference type="SAM" id="MobiDB-lite"/>
    </source>
</evidence>
<keyword evidence="3 6" id="KW-1133">Transmembrane helix</keyword>
<reference evidence="9 10" key="1">
    <citation type="submission" date="2019-07" db="EMBL/GenBank/DDBJ databases">
        <title>Genomes of Cafeteria roenbergensis.</title>
        <authorList>
            <person name="Fischer M.G."/>
            <person name="Hackl T."/>
            <person name="Roman M."/>
        </authorList>
    </citation>
    <scope>NUCLEOTIDE SEQUENCE [LARGE SCALE GENOMIC DNA]</scope>
    <source>
        <strain evidence="7 10">Cflag</strain>
        <strain evidence="8 9">E4-10P</strain>
    </source>
</reference>
<dbReference type="PANTHER" id="PTHR11132">
    <property type="entry name" value="SOLUTE CARRIER FAMILY 35"/>
    <property type="match status" value="1"/>
</dbReference>
<keyword evidence="2 6" id="KW-0812">Transmembrane</keyword>
<comment type="subcellular location">
    <subcellularLocation>
        <location evidence="1">Membrane</location>
        <topology evidence="1">Multi-pass membrane protein</topology>
    </subcellularLocation>
</comment>
<name>A0A5A8DE31_CAFRO</name>
<dbReference type="GO" id="GO:0016020">
    <property type="term" value="C:membrane"/>
    <property type="evidence" value="ECO:0007669"/>
    <property type="project" value="UniProtKB-SubCell"/>
</dbReference>
<feature type="region of interest" description="Disordered" evidence="5">
    <location>
        <begin position="333"/>
        <end position="373"/>
    </location>
</feature>
<evidence type="ECO:0000256" key="4">
    <source>
        <dbReference type="ARBA" id="ARBA00023136"/>
    </source>
</evidence>
<dbReference type="EMBL" id="VLTM01000021">
    <property type="protein sequence ID" value="KAA0163646.1"/>
    <property type="molecule type" value="Genomic_DNA"/>
</dbReference>
<dbReference type="Proteomes" id="UP000322899">
    <property type="component" value="Unassembled WGS sequence"/>
</dbReference>
<evidence type="ECO:0000313" key="10">
    <source>
        <dbReference type="Proteomes" id="UP000325113"/>
    </source>
</evidence>
<evidence type="ECO:0000256" key="6">
    <source>
        <dbReference type="SAM" id="Phobius"/>
    </source>
</evidence>
<evidence type="ECO:0000256" key="2">
    <source>
        <dbReference type="ARBA" id="ARBA00022692"/>
    </source>
</evidence>
<dbReference type="AlphaFoldDB" id="A0A5A8DE31"/>
<feature type="transmembrane region" description="Helical" evidence="6">
    <location>
        <begin position="210"/>
        <end position="228"/>
    </location>
</feature>